<dbReference type="AlphaFoldDB" id="A0A545UHZ0"/>
<name>A0A545UHZ0_9GAMM</name>
<dbReference type="Gene3D" id="2.40.50.180">
    <property type="entry name" value="CheA-289, Domain 4"/>
    <property type="match status" value="1"/>
</dbReference>
<dbReference type="Proteomes" id="UP000315439">
    <property type="component" value="Unassembled WGS sequence"/>
</dbReference>
<organism evidence="2 3">
    <name type="scientific">Aliikangiella coralliicola</name>
    <dbReference type="NCBI Taxonomy" id="2592383"/>
    <lineage>
        <taxon>Bacteria</taxon>
        <taxon>Pseudomonadati</taxon>
        <taxon>Pseudomonadota</taxon>
        <taxon>Gammaproteobacteria</taxon>
        <taxon>Oceanospirillales</taxon>
        <taxon>Pleioneaceae</taxon>
        <taxon>Aliikangiella</taxon>
    </lineage>
</organism>
<dbReference type="OrthoDB" id="5770970at2"/>
<evidence type="ECO:0000313" key="3">
    <source>
        <dbReference type="Proteomes" id="UP000315439"/>
    </source>
</evidence>
<dbReference type="Pfam" id="PF01584">
    <property type="entry name" value="CheW"/>
    <property type="match status" value="1"/>
</dbReference>
<proteinExistence type="predicted"/>
<dbReference type="GO" id="GO:0006935">
    <property type="term" value="P:chemotaxis"/>
    <property type="evidence" value="ECO:0007669"/>
    <property type="project" value="InterPro"/>
</dbReference>
<protein>
    <submittedName>
        <fullName evidence="2">Chemotaxis protein CheW</fullName>
    </submittedName>
</protein>
<reference evidence="2 3" key="1">
    <citation type="submission" date="2019-07" db="EMBL/GenBank/DDBJ databases">
        <title>Draft genome for Aliikangiella sp. M105.</title>
        <authorList>
            <person name="Wang G."/>
        </authorList>
    </citation>
    <scope>NUCLEOTIDE SEQUENCE [LARGE SCALE GENOMIC DNA]</scope>
    <source>
        <strain evidence="2 3">M105</strain>
    </source>
</reference>
<dbReference type="RefSeq" id="WP_142892554.1">
    <property type="nucleotide sequence ID" value="NZ_ML660161.1"/>
</dbReference>
<dbReference type="InterPro" id="IPR002545">
    <property type="entry name" value="CheW-lke_dom"/>
</dbReference>
<dbReference type="InterPro" id="IPR036061">
    <property type="entry name" value="CheW-like_dom_sf"/>
</dbReference>
<dbReference type="EMBL" id="VIKS01000003">
    <property type="protein sequence ID" value="TQV89069.1"/>
    <property type="molecule type" value="Genomic_DNA"/>
</dbReference>
<accession>A0A545UHZ0</accession>
<keyword evidence="3" id="KW-1185">Reference proteome</keyword>
<dbReference type="Gene3D" id="2.30.30.40">
    <property type="entry name" value="SH3 Domains"/>
    <property type="match status" value="1"/>
</dbReference>
<gene>
    <name evidence="2" type="ORF">FLL46_05950</name>
</gene>
<dbReference type="GO" id="GO:0007165">
    <property type="term" value="P:signal transduction"/>
    <property type="evidence" value="ECO:0007669"/>
    <property type="project" value="InterPro"/>
</dbReference>
<evidence type="ECO:0000259" key="1">
    <source>
        <dbReference type="PROSITE" id="PS50851"/>
    </source>
</evidence>
<feature type="domain" description="CheW-like" evidence="1">
    <location>
        <begin position="7"/>
        <end position="148"/>
    </location>
</feature>
<evidence type="ECO:0000313" key="2">
    <source>
        <dbReference type="EMBL" id="TQV89069.1"/>
    </source>
</evidence>
<sequence>MSNEEKKTKAWLLQYSPEQYVAIGVHAIQELLYHSELTPLPFTPDYCRHLFRWNQMVVPVMNLNLLINEEALPCEELVVVSFQYQQQLHFGGLSLPYKPELITVNDNQYCELPDKEKFWSRIALSCFSYENSAVPILDLATLFLTANIKQSMTLLN</sequence>
<dbReference type="PROSITE" id="PS50851">
    <property type="entry name" value="CHEW"/>
    <property type="match status" value="1"/>
</dbReference>
<comment type="caution">
    <text evidence="2">The sequence shown here is derived from an EMBL/GenBank/DDBJ whole genome shotgun (WGS) entry which is preliminary data.</text>
</comment>
<dbReference type="SUPFAM" id="SSF50341">
    <property type="entry name" value="CheW-like"/>
    <property type="match status" value="1"/>
</dbReference>